<keyword evidence="18" id="KW-0753">Steroid metabolism</keyword>
<dbReference type="GO" id="GO:0032936">
    <property type="term" value="C:SREBP-SCAP complex"/>
    <property type="evidence" value="ECO:0007669"/>
    <property type="project" value="TreeGrafter"/>
</dbReference>
<keyword evidence="17" id="KW-0325">Glycoprotein</keyword>
<evidence type="ECO:0000256" key="2">
    <source>
        <dbReference type="ARBA" id="ARBA00004557"/>
    </source>
</evidence>
<dbReference type="AlphaFoldDB" id="A0A814AWC3"/>
<feature type="transmembrane region" description="Helical" evidence="22">
    <location>
        <begin position="668"/>
        <end position="690"/>
    </location>
</feature>
<dbReference type="Pfam" id="PF12349">
    <property type="entry name" value="Sterol-sensing"/>
    <property type="match status" value="1"/>
</dbReference>
<dbReference type="InterPro" id="IPR015943">
    <property type="entry name" value="WD40/YVTN_repeat-like_dom_sf"/>
</dbReference>
<keyword evidence="8 22" id="KW-0812">Transmembrane</keyword>
<evidence type="ECO:0000313" key="25">
    <source>
        <dbReference type="EMBL" id="CAF0918546.1"/>
    </source>
</evidence>
<sequence>MNVIDRFKNKVVEKFYNHGLFVADNSLYVILIVFGLFILSLFQITHVPPPGSSLEVFTESSRTFRPVQARLELNHNEIHDKQPDKPLWYTGYPIAYVQHIVVRCGLASSLSSVTLKPTDFFRSCILKSNEIRDLLSSIQYDNNQLENYCLHVTESSNVYLKQYLPNYGCLLLSPLNIWNNDITKLYDDSSPLDTIQQILTSSSSDQQQSFGSRRRRRRLFNDITFGVPYRLIQNEFGRQEYQMTYAITLLLMNASSNYLQILKERLESKYYLSANNNNTIQDDTDIFHVHFSRKSFVYYLPLVLLYLVVFLYIYYSVSQFECVKSKWGLALAAVMQIFCSLIISLALSSYFNITPRLNGGEVFPYLVVFIGLENLVVITRSVTSQTINDDIRHRVGNGLKKESWTIFKHLLYELLIVLIGYVTFVPTVQEFCQFAFIGISIDFFMQMNFFVAVLSIDIRRIPTTSATTSSKMIKQSSTIQMPLQQPSSLSSTIISSTSRKHNQSTWAKYRFIQRTIMFLILIWFLLIFYKSCLIVDLLHKNVKINREEIEGFVSEKTLTEHYMKQRSTVNISRPTNKENDKLLFYKKFQWHLLLNFDHWPTLFSYYNITNHNRYLTILPSIYLSIPIQDQTSELQNDNSLLNEPNNIQQTVKNDEFKSNSLHVSFSSAVLELMFIVFFGFLFLSGLYCLFSFSRGHSQPYAASANAVQRDYDVIPIVMYSKKTSTSIIETISSNEIHLTVCYSDYSILLWNYSTGDLITTIQREKPSYHVWCSVLVDELLILGCSNGQLEIWNIFHQQHLKTEHCADGGITHLIRSHNSMYTVLVTTQTGHILLYDIQMTMNKQINIHCFYQQRVHQWPIRTCKIEASRIMTGSDDHSIKITQLINGQCLFTFNKHKAPVSCLATDKNNPSSLVSGCLDGQLCLWDLTTGRCLLTKQHAHNGFILELMSHDTVLASLGNDDRICIWKRRTLDYLYDIRLNNSTLCFTLAQNYLLHTHSGYLFVTDTKTNQLKQTLLYQLNNSTASHAIEMIYSLTKQTIIIHDNNDILYSLSLPEKFVND</sequence>
<evidence type="ECO:0000256" key="18">
    <source>
        <dbReference type="ARBA" id="ARBA00023221"/>
    </source>
</evidence>
<evidence type="ECO:0000256" key="19">
    <source>
        <dbReference type="ARBA" id="ARBA00023329"/>
    </source>
</evidence>
<evidence type="ECO:0000313" key="28">
    <source>
        <dbReference type="Proteomes" id="UP000663829"/>
    </source>
</evidence>
<evidence type="ECO:0000256" key="11">
    <source>
        <dbReference type="ARBA" id="ARBA00022989"/>
    </source>
</evidence>
<evidence type="ECO:0000256" key="5">
    <source>
        <dbReference type="ARBA" id="ARBA00019541"/>
    </source>
</evidence>
<comment type="function">
    <text evidence="20">Escort protein required for cholesterol as well as lipid homeostasis. Regulates export of the SCAP-SREBP complex from the endoplasmic reticulum to the Golgi upon low cholesterol, thereby regulating the processing of sterol regulatory element-binding proteins (SREBPs) SREBF1/SREBP1 and SREBF2/SREBP2. At high sterol concentrations, formation of a ternary complex with INSIG (INSIG1 or INSIG2) leads to mask the ER export signal in SCAP, promoting retention of the complex in the endoplasmic reticulum. Low sterol concentrations trigger release of INSIG, a conformational change in the SSD domain of SCAP, unmasking of the ER export signal, promoting recruitment into COPII-coated vesicles and transport of the SCAP-SREBP to the Golgi: in the Golgi, SREBPs are then processed, releasing the transcription factor fragment of SREBPs from the membrane, its import into the nucleus and up-regulation of LDLR, INSIG1 and the mevalonate pathway. Binds cholesterol via its SSD domain.</text>
</comment>
<evidence type="ECO:0000313" key="26">
    <source>
        <dbReference type="EMBL" id="CAF3640565.1"/>
    </source>
</evidence>
<dbReference type="EMBL" id="CAJNOQ010001779">
    <property type="protein sequence ID" value="CAF0918546.1"/>
    <property type="molecule type" value="Genomic_DNA"/>
</dbReference>
<dbReference type="Proteomes" id="UP000681722">
    <property type="component" value="Unassembled WGS sequence"/>
</dbReference>
<dbReference type="GO" id="GO:0005789">
    <property type="term" value="C:endoplasmic reticulum membrane"/>
    <property type="evidence" value="ECO:0007669"/>
    <property type="project" value="UniProtKB-SubCell"/>
</dbReference>
<feature type="domain" description="SSD" evidence="23">
    <location>
        <begin position="298"/>
        <end position="456"/>
    </location>
</feature>
<evidence type="ECO:0000313" key="24">
    <source>
        <dbReference type="EMBL" id="CAF0855498.1"/>
    </source>
</evidence>
<dbReference type="GO" id="GO:0008203">
    <property type="term" value="P:cholesterol metabolic process"/>
    <property type="evidence" value="ECO:0007669"/>
    <property type="project" value="UniProtKB-KW"/>
</dbReference>
<feature type="transmembrane region" description="Helical" evidence="22">
    <location>
        <begin position="296"/>
        <end position="315"/>
    </location>
</feature>
<gene>
    <name evidence="25" type="ORF">GPM918_LOCUS9528</name>
    <name evidence="24" type="ORF">OVA965_LOCUS7365</name>
    <name evidence="27" type="ORF">SRO942_LOCUS9529</name>
    <name evidence="26" type="ORF">TMI583_LOCUS7360</name>
</gene>
<dbReference type="GO" id="GO:0012507">
    <property type="term" value="C:ER to Golgi transport vesicle membrane"/>
    <property type="evidence" value="ECO:0007669"/>
    <property type="project" value="UniProtKB-SubCell"/>
</dbReference>
<dbReference type="InterPro" id="IPR036322">
    <property type="entry name" value="WD40_repeat_dom_sf"/>
</dbReference>
<protein>
    <recommendedName>
        <fullName evidence="5">Sterol regulatory element-binding protein cleavage-activating protein</fullName>
    </recommendedName>
</protein>
<evidence type="ECO:0000256" key="8">
    <source>
        <dbReference type="ARBA" id="ARBA00022692"/>
    </source>
</evidence>
<keyword evidence="6" id="KW-0153">Cholesterol metabolism</keyword>
<dbReference type="PROSITE" id="PS50156">
    <property type="entry name" value="SSD"/>
    <property type="match status" value="1"/>
</dbReference>
<feature type="repeat" description="WD" evidence="21">
    <location>
        <begin position="893"/>
        <end position="935"/>
    </location>
</feature>
<keyword evidence="14" id="KW-0446">Lipid-binding</keyword>
<dbReference type="InterPro" id="IPR000731">
    <property type="entry name" value="SSD"/>
</dbReference>
<evidence type="ECO:0000256" key="15">
    <source>
        <dbReference type="ARBA" id="ARBA00023136"/>
    </source>
</evidence>
<dbReference type="EMBL" id="CAJOBA010002337">
    <property type="protein sequence ID" value="CAF3640565.1"/>
    <property type="molecule type" value="Genomic_DNA"/>
</dbReference>
<dbReference type="InterPro" id="IPR057041">
    <property type="entry name" value="SCAP_N"/>
</dbReference>
<evidence type="ECO:0000256" key="13">
    <source>
        <dbReference type="ARBA" id="ARBA00023098"/>
    </source>
</evidence>
<keyword evidence="16" id="KW-1207">Sterol metabolism</keyword>
<evidence type="ECO:0000256" key="6">
    <source>
        <dbReference type="ARBA" id="ARBA00022548"/>
    </source>
</evidence>
<dbReference type="Pfam" id="PF24006">
    <property type="entry name" value="SCAP_N"/>
    <property type="match status" value="1"/>
</dbReference>
<dbReference type="Proteomes" id="UP000663829">
    <property type="component" value="Unassembled WGS sequence"/>
</dbReference>
<dbReference type="Pfam" id="PF00400">
    <property type="entry name" value="WD40"/>
    <property type="match status" value="1"/>
</dbReference>
<feature type="transmembrane region" description="Helical" evidence="22">
    <location>
        <begin position="434"/>
        <end position="456"/>
    </location>
</feature>
<comment type="caution">
    <text evidence="25">The sequence shown here is derived from an EMBL/GenBank/DDBJ whole genome shotgun (WGS) entry which is preliminary data.</text>
</comment>
<keyword evidence="11 22" id="KW-1133">Transmembrane helix</keyword>
<feature type="transmembrane region" description="Helical" evidence="22">
    <location>
        <begin position="21"/>
        <end position="42"/>
    </location>
</feature>
<evidence type="ECO:0000256" key="21">
    <source>
        <dbReference type="PROSITE-ProRule" id="PRU00221"/>
    </source>
</evidence>
<evidence type="ECO:0000256" key="1">
    <source>
        <dbReference type="ARBA" id="ARBA00004477"/>
    </source>
</evidence>
<feature type="transmembrane region" description="Helical" evidence="22">
    <location>
        <begin position="327"/>
        <end position="351"/>
    </location>
</feature>
<evidence type="ECO:0000256" key="9">
    <source>
        <dbReference type="ARBA" id="ARBA00022737"/>
    </source>
</evidence>
<evidence type="ECO:0000256" key="3">
    <source>
        <dbReference type="ARBA" id="ARBA00004653"/>
    </source>
</evidence>
<dbReference type="GO" id="GO:0045540">
    <property type="term" value="P:regulation of cholesterol biosynthetic process"/>
    <property type="evidence" value="ECO:0007669"/>
    <property type="project" value="TreeGrafter"/>
</dbReference>
<dbReference type="SUPFAM" id="SSF50978">
    <property type="entry name" value="WD40 repeat-like"/>
    <property type="match status" value="1"/>
</dbReference>
<comment type="subcellular location">
    <subcellularLocation>
        <location evidence="2">Cytoplasmic vesicle</location>
        <location evidence="2">COPII-coated vesicle membrane</location>
        <topology evidence="2">Multi-pass membrane protein</topology>
    </subcellularLocation>
    <subcellularLocation>
        <location evidence="1">Endoplasmic reticulum membrane</location>
        <topology evidence="1">Multi-pass membrane protein</topology>
    </subcellularLocation>
    <subcellularLocation>
        <location evidence="3">Golgi apparatus membrane</location>
        <topology evidence="3">Multi-pass membrane protein</topology>
    </subcellularLocation>
</comment>
<evidence type="ECO:0000256" key="16">
    <source>
        <dbReference type="ARBA" id="ARBA00023166"/>
    </source>
</evidence>
<comment type="similarity">
    <text evidence="4">Belongs to the WD repeat SCAP family.</text>
</comment>
<evidence type="ECO:0000256" key="14">
    <source>
        <dbReference type="ARBA" id="ARBA00023121"/>
    </source>
</evidence>
<evidence type="ECO:0000313" key="27">
    <source>
        <dbReference type="EMBL" id="CAF3698333.1"/>
    </source>
</evidence>
<dbReference type="PROSITE" id="PS50294">
    <property type="entry name" value="WD_REPEATS_REGION"/>
    <property type="match status" value="1"/>
</dbReference>
<feature type="transmembrane region" description="Helical" evidence="22">
    <location>
        <begin position="516"/>
        <end position="538"/>
    </location>
</feature>
<feature type="transmembrane region" description="Helical" evidence="22">
    <location>
        <begin position="410"/>
        <end position="428"/>
    </location>
</feature>
<keyword evidence="10" id="KW-0256">Endoplasmic reticulum</keyword>
<dbReference type="GO" id="GO:0000139">
    <property type="term" value="C:Golgi membrane"/>
    <property type="evidence" value="ECO:0007669"/>
    <property type="project" value="UniProtKB-SubCell"/>
</dbReference>
<evidence type="ECO:0000256" key="7">
    <source>
        <dbReference type="ARBA" id="ARBA00022574"/>
    </source>
</evidence>
<dbReference type="SUPFAM" id="SSF82866">
    <property type="entry name" value="Multidrug efflux transporter AcrB transmembrane domain"/>
    <property type="match status" value="1"/>
</dbReference>
<dbReference type="PROSITE" id="PS00678">
    <property type="entry name" value="WD_REPEATS_1"/>
    <property type="match status" value="1"/>
</dbReference>
<dbReference type="InterPro" id="IPR053958">
    <property type="entry name" value="HMGCR/SNAP/NPC1-like_SSD"/>
</dbReference>
<evidence type="ECO:0000256" key="4">
    <source>
        <dbReference type="ARBA" id="ARBA00007410"/>
    </source>
</evidence>
<dbReference type="GO" id="GO:0032933">
    <property type="term" value="P:SREBP signaling pathway"/>
    <property type="evidence" value="ECO:0007669"/>
    <property type="project" value="InterPro"/>
</dbReference>
<dbReference type="Gene3D" id="2.130.10.10">
    <property type="entry name" value="YVTN repeat-like/Quinoprotein amine dehydrogenase"/>
    <property type="match status" value="1"/>
</dbReference>
<evidence type="ECO:0000256" key="20">
    <source>
        <dbReference type="ARBA" id="ARBA00045958"/>
    </source>
</evidence>
<keyword evidence="15 22" id="KW-0472">Membrane</keyword>
<dbReference type="PANTHER" id="PTHR46378:SF1">
    <property type="entry name" value="STEROL REGULATORY ELEMENT-BINDING PROTEIN CLEAVAGE-ACTIVATING PROTEIN"/>
    <property type="match status" value="1"/>
</dbReference>
<dbReference type="InterPro" id="IPR019775">
    <property type="entry name" value="WD40_repeat_CS"/>
</dbReference>
<dbReference type="PROSITE" id="PS50082">
    <property type="entry name" value="WD_REPEATS_2"/>
    <property type="match status" value="1"/>
</dbReference>
<keyword evidence="28" id="KW-1185">Reference proteome</keyword>
<keyword evidence="7 21" id="KW-0853">WD repeat</keyword>
<dbReference type="Proteomes" id="UP000677228">
    <property type="component" value="Unassembled WGS sequence"/>
</dbReference>
<evidence type="ECO:0000256" key="22">
    <source>
        <dbReference type="SAM" id="Phobius"/>
    </source>
</evidence>
<dbReference type="PANTHER" id="PTHR46378">
    <property type="entry name" value="STEROL REGULATORY ELEMENT-BINDING PROTEIN CLEAVAGE-ACTIVATING PROTEIN"/>
    <property type="match status" value="1"/>
</dbReference>
<evidence type="ECO:0000256" key="17">
    <source>
        <dbReference type="ARBA" id="ARBA00023180"/>
    </source>
</evidence>
<proteinExistence type="inferred from homology"/>
<dbReference type="GO" id="GO:0032934">
    <property type="term" value="F:sterol binding"/>
    <property type="evidence" value="ECO:0007669"/>
    <property type="project" value="InterPro"/>
</dbReference>
<dbReference type="SMART" id="SM00320">
    <property type="entry name" value="WD40"/>
    <property type="match status" value="5"/>
</dbReference>
<evidence type="ECO:0000259" key="23">
    <source>
        <dbReference type="PROSITE" id="PS50156"/>
    </source>
</evidence>
<organism evidence="25 28">
    <name type="scientific">Didymodactylos carnosus</name>
    <dbReference type="NCBI Taxonomy" id="1234261"/>
    <lineage>
        <taxon>Eukaryota</taxon>
        <taxon>Metazoa</taxon>
        <taxon>Spiralia</taxon>
        <taxon>Gnathifera</taxon>
        <taxon>Rotifera</taxon>
        <taxon>Eurotatoria</taxon>
        <taxon>Bdelloidea</taxon>
        <taxon>Philodinida</taxon>
        <taxon>Philodinidae</taxon>
        <taxon>Didymodactylos</taxon>
    </lineage>
</organism>
<dbReference type="InterPro" id="IPR001680">
    <property type="entry name" value="WD40_rpt"/>
</dbReference>
<accession>A0A814AWC3</accession>
<keyword evidence="19" id="KW-0968">Cytoplasmic vesicle</keyword>
<evidence type="ECO:0000256" key="12">
    <source>
        <dbReference type="ARBA" id="ARBA00023034"/>
    </source>
</evidence>
<dbReference type="Proteomes" id="UP000682733">
    <property type="component" value="Unassembled WGS sequence"/>
</dbReference>
<keyword evidence="13" id="KW-0443">Lipid metabolism</keyword>
<reference evidence="25" key="1">
    <citation type="submission" date="2021-02" db="EMBL/GenBank/DDBJ databases">
        <authorList>
            <person name="Nowell W R."/>
        </authorList>
    </citation>
    <scope>NUCLEOTIDE SEQUENCE</scope>
</reference>
<dbReference type="InterPro" id="IPR030225">
    <property type="entry name" value="SCAP"/>
</dbReference>
<keyword evidence="9" id="KW-0677">Repeat</keyword>
<evidence type="ECO:0000256" key="10">
    <source>
        <dbReference type="ARBA" id="ARBA00022824"/>
    </source>
</evidence>
<dbReference type="OrthoDB" id="361494at2759"/>
<keyword evidence="12" id="KW-0333">Golgi apparatus</keyword>
<name>A0A814AWC3_9BILA</name>
<dbReference type="EMBL" id="CAJOBC010001779">
    <property type="protein sequence ID" value="CAF3698333.1"/>
    <property type="molecule type" value="Genomic_DNA"/>
</dbReference>
<dbReference type="EMBL" id="CAJNOK010002337">
    <property type="protein sequence ID" value="CAF0855498.1"/>
    <property type="molecule type" value="Genomic_DNA"/>
</dbReference>
<feature type="transmembrane region" description="Helical" evidence="22">
    <location>
        <begin position="363"/>
        <end position="382"/>
    </location>
</feature>